<protein>
    <submittedName>
        <fullName evidence="1">Uncharacterized protein</fullName>
    </submittedName>
</protein>
<name>A0A6A5A749_APHAT</name>
<dbReference type="Proteomes" id="UP000469452">
    <property type="component" value="Unassembled WGS sequence"/>
</dbReference>
<organism evidence="1 2">
    <name type="scientific">Aphanomyces astaci</name>
    <name type="common">Crayfish plague agent</name>
    <dbReference type="NCBI Taxonomy" id="112090"/>
    <lineage>
        <taxon>Eukaryota</taxon>
        <taxon>Sar</taxon>
        <taxon>Stramenopiles</taxon>
        <taxon>Oomycota</taxon>
        <taxon>Saprolegniomycetes</taxon>
        <taxon>Saprolegniales</taxon>
        <taxon>Verrucalvaceae</taxon>
        <taxon>Aphanomyces</taxon>
    </lineage>
</organism>
<evidence type="ECO:0000313" key="2">
    <source>
        <dbReference type="Proteomes" id="UP000469452"/>
    </source>
</evidence>
<dbReference type="EMBL" id="VJMI01015619">
    <property type="protein sequence ID" value="KAF0725785.1"/>
    <property type="molecule type" value="Genomic_DNA"/>
</dbReference>
<proteinExistence type="predicted"/>
<accession>A0A6A5A749</accession>
<reference evidence="1 2" key="1">
    <citation type="submission" date="2019-06" db="EMBL/GenBank/DDBJ databases">
        <title>Genomics analysis of Aphanomyces spp. identifies a new class of oomycete effector associated with host adaptation.</title>
        <authorList>
            <person name="Gaulin E."/>
        </authorList>
    </citation>
    <scope>NUCLEOTIDE SEQUENCE [LARGE SCALE GENOMIC DNA]</scope>
    <source>
        <strain evidence="1 2">E</strain>
    </source>
</reference>
<gene>
    <name evidence="1" type="ORF">AaE_009666</name>
</gene>
<dbReference type="AlphaFoldDB" id="A0A6A5A749"/>
<sequence>MEEQRPRFFTVLPSSSPTHMTVVNGYSRKKAPVMSDIANSRAVKRRSGLDSLSKEVLAKMAYRRLRAKRRLEIALPSALKNNQPSSAALDMTNEMISNNSSTTQTMTLSLPVNERRKHSDLLDLLMKPVHFAL</sequence>
<evidence type="ECO:0000313" key="1">
    <source>
        <dbReference type="EMBL" id="KAF0725785.1"/>
    </source>
</evidence>
<dbReference type="VEuPathDB" id="FungiDB:H257_13624"/>
<comment type="caution">
    <text evidence="1">The sequence shown here is derived from an EMBL/GenBank/DDBJ whole genome shotgun (WGS) entry which is preliminary data.</text>
</comment>